<dbReference type="InterPro" id="IPR004088">
    <property type="entry name" value="KH_dom_type_1"/>
</dbReference>
<dbReference type="InterPro" id="IPR004087">
    <property type="entry name" value="KH_dom"/>
</dbReference>
<feature type="domain" description="K Homology" evidence="3">
    <location>
        <begin position="397"/>
        <end position="471"/>
    </location>
</feature>
<dbReference type="Gene3D" id="3.30.1370.10">
    <property type="entry name" value="K Homology domain, type 1"/>
    <property type="match status" value="2"/>
</dbReference>
<organism evidence="4">
    <name type="scientific">Chromera velia CCMP2878</name>
    <dbReference type="NCBI Taxonomy" id="1169474"/>
    <lineage>
        <taxon>Eukaryota</taxon>
        <taxon>Sar</taxon>
        <taxon>Alveolata</taxon>
        <taxon>Colpodellida</taxon>
        <taxon>Chromeraceae</taxon>
        <taxon>Chromera</taxon>
    </lineage>
</organism>
<dbReference type="CDD" id="cd00105">
    <property type="entry name" value="KH-I"/>
    <property type="match status" value="1"/>
</dbReference>
<gene>
    <name evidence="4" type="ORF">Cvel_18264</name>
</gene>
<sequence>MLPKVSVTILHSGSFSVGQQLADVCILRGVWSTPSAKSGSEGWYKMGLTGSADSILEAFSALYDKYQVIPPILLPDALQPNQESFKRQVQEGGSKFGATVNVTPLINDRGLTERILEAVGPPEAVFAFLRTFSPFIFRPSATVAAPPPESLRTASAPPVSSLPPTRTAGHVPFPPYPQHHPQNPSTHPPGVGGIAPQNANFTGVTIQPSASAFANRNDSRTITPSTSINFPHSYGNQIQEAHTGPSQLHLPLPLHLPPTTPHNIRAHQSPQPKSLPCLALQLLLETDWEALRPEGEVMAVPFEGVGWGDDPTATDGNTPTRAMYIPGLLVPRLVGGMGQCLAEFRTRSGAKIECRDRTTDERGFRRLTIRGSCAEIDRAVYLLLNKMTSWNAQDRGGPMTLTVFVPECMVHMIIGQRGAQIMGLELETGASVNIDPPRFSRAGRAREITESFGLGPQKTQEVVTALRNIQAGLAKTSNRHKEMATRLRRVLVSGTTHRVERFKALLGECVCDLLEAAVREKADSAAAKEQLPPNVIPQELIQQQQHQEAFPDPIPHVGFPTATPSPPSFYSGQPTGGPLSPPHPVSQHPSPAGYAGVLHATQGGQWTGGVGMGTGGAPSLSSAAPPPFSAPRFGGTVQGYPDEPPPYV</sequence>
<evidence type="ECO:0000259" key="3">
    <source>
        <dbReference type="SMART" id="SM00322"/>
    </source>
</evidence>
<dbReference type="EMBL" id="CDMZ01000556">
    <property type="protein sequence ID" value="CEM16797.1"/>
    <property type="molecule type" value="Genomic_DNA"/>
</dbReference>
<dbReference type="SMART" id="SM00322">
    <property type="entry name" value="KH"/>
    <property type="match status" value="2"/>
</dbReference>
<protein>
    <recommendedName>
        <fullName evidence="3">K Homology domain-containing protein</fullName>
    </recommendedName>
</protein>
<feature type="region of interest" description="Disordered" evidence="2">
    <location>
        <begin position="554"/>
        <end position="648"/>
    </location>
</feature>
<feature type="compositionally biased region" description="Gly residues" evidence="2">
    <location>
        <begin position="605"/>
        <end position="616"/>
    </location>
</feature>
<dbReference type="InterPro" id="IPR036612">
    <property type="entry name" value="KH_dom_type_1_sf"/>
</dbReference>
<dbReference type="AlphaFoldDB" id="A0A0G4FQR4"/>
<dbReference type="VEuPathDB" id="CryptoDB:Cvel_18264"/>
<dbReference type="PROSITE" id="PS50084">
    <property type="entry name" value="KH_TYPE_1"/>
    <property type="match status" value="2"/>
</dbReference>
<accession>A0A0G4FQR4</accession>
<evidence type="ECO:0000256" key="1">
    <source>
        <dbReference type="PROSITE-ProRule" id="PRU00117"/>
    </source>
</evidence>
<name>A0A0G4FQR4_9ALVE</name>
<dbReference type="Pfam" id="PF00013">
    <property type="entry name" value="KH_1"/>
    <property type="match status" value="1"/>
</dbReference>
<feature type="domain" description="K Homology" evidence="3">
    <location>
        <begin position="317"/>
        <end position="388"/>
    </location>
</feature>
<feature type="region of interest" description="Disordered" evidence="2">
    <location>
        <begin position="145"/>
        <end position="188"/>
    </location>
</feature>
<reference evidence="4" key="1">
    <citation type="submission" date="2014-11" db="EMBL/GenBank/DDBJ databases">
        <authorList>
            <person name="Otto D Thomas"/>
            <person name="Naeem Raeece"/>
        </authorList>
    </citation>
    <scope>NUCLEOTIDE SEQUENCE</scope>
</reference>
<keyword evidence="1" id="KW-0694">RNA-binding</keyword>
<evidence type="ECO:0000313" key="4">
    <source>
        <dbReference type="EMBL" id="CEM16797.1"/>
    </source>
</evidence>
<dbReference type="PhylomeDB" id="A0A0G4FQR4"/>
<evidence type="ECO:0000256" key="2">
    <source>
        <dbReference type="SAM" id="MobiDB-lite"/>
    </source>
</evidence>
<proteinExistence type="predicted"/>
<dbReference type="GO" id="GO:0003723">
    <property type="term" value="F:RNA binding"/>
    <property type="evidence" value="ECO:0007669"/>
    <property type="project" value="UniProtKB-UniRule"/>
</dbReference>
<dbReference type="SUPFAM" id="SSF54791">
    <property type="entry name" value="Eukaryotic type KH-domain (KH-domain type I)"/>
    <property type="match status" value="2"/>
</dbReference>